<dbReference type="InterPro" id="IPR004535">
    <property type="entry name" value="Transl_elong_SelB"/>
</dbReference>
<dbReference type="STRING" id="1218492.JG30_01470"/>
<dbReference type="InterPro" id="IPR015191">
    <property type="entry name" value="SelB_WHD4"/>
</dbReference>
<evidence type="ECO:0000256" key="1">
    <source>
        <dbReference type="ARBA" id="ARBA00004496"/>
    </source>
</evidence>
<evidence type="ECO:0000256" key="7">
    <source>
        <dbReference type="ARBA" id="ARBA00025526"/>
    </source>
</evidence>
<dbReference type="CDD" id="cd04171">
    <property type="entry name" value="SelB"/>
    <property type="match status" value="1"/>
</dbReference>
<dbReference type="Pfam" id="PF03144">
    <property type="entry name" value="GTP_EFTU_D2"/>
    <property type="match status" value="1"/>
</dbReference>
<dbReference type="SUPFAM" id="SSF52540">
    <property type="entry name" value="P-loop containing nucleoside triphosphate hydrolases"/>
    <property type="match status" value="1"/>
</dbReference>
<dbReference type="Gene3D" id="3.40.50.300">
    <property type="entry name" value="P-loop containing nucleotide triphosphate hydrolases"/>
    <property type="match status" value="1"/>
</dbReference>
<comment type="function">
    <text evidence="7">Translation factor necessary for the incorporation of selenocysteine into proteins. It probably replaces EF-Tu for the insertion of selenocysteine directed by the UGA codon. SelB binds GTP and GDP.</text>
</comment>
<dbReference type="InterPro" id="IPR027417">
    <property type="entry name" value="P-loop_NTPase"/>
</dbReference>
<feature type="domain" description="Tr-type G" evidence="9">
    <location>
        <begin position="1"/>
        <end position="175"/>
    </location>
</feature>
<dbReference type="GO" id="GO:0005525">
    <property type="term" value="F:GTP binding"/>
    <property type="evidence" value="ECO:0007669"/>
    <property type="project" value="UniProtKB-KW"/>
</dbReference>
<proteinExistence type="predicted"/>
<dbReference type="InterPro" id="IPR057335">
    <property type="entry name" value="Beta-barrel_SelB"/>
</dbReference>
<dbReference type="SUPFAM" id="SSF50447">
    <property type="entry name" value="Translation proteins"/>
    <property type="match status" value="1"/>
</dbReference>
<dbReference type="GO" id="GO:0001514">
    <property type="term" value="P:selenocysteine incorporation"/>
    <property type="evidence" value="ECO:0007669"/>
    <property type="project" value="InterPro"/>
</dbReference>
<dbReference type="NCBIfam" id="TIGR00231">
    <property type="entry name" value="small_GTP"/>
    <property type="match status" value="1"/>
</dbReference>
<dbReference type="PANTHER" id="PTHR43721:SF22">
    <property type="entry name" value="ELONGATION FACTOR TU, MITOCHONDRIAL"/>
    <property type="match status" value="1"/>
</dbReference>
<dbReference type="PRINTS" id="PR00315">
    <property type="entry name" value="ELONGATNFCT"/>
</dbReference>
<keyword evidence="10" id="KW-0251">Elongation factor</keyword>
<dbReference type="SUPFAM" id="SSF46785">
    <property type="entry name" value="Winged helix' DNA-binding domain"/>
    <property type="match status" value="2"/>
</dbReference>
<dbReference type="AlphaFoldDB" id="A0A0F4M068"/>
<evidence type="ECO:0000256" key="3">
    <source>
        <dbReference type="ARBA" id="ARBA00022490"/>
    </source>
</evidence>
<keyword evidence="6" id="KW-0342">GTP-binding</keyword>
<keyword evidence="11" id="KW-1185">Reference proteome</keyword>
<dbReference type="PANTHER" id="PTHR43721">
    <property type="entry name" value="ELONGATION FACTOR TU-RELATED"/>
    <property type="match status" value="1"/>
</dbReference>
<dbReference type="InterPro" id="IPR009001">
    <property type="entry name" value="Transl_elong_EF1A/Init_IF2_C"/>
</dbReference>
<dbReference type="GO" id="GO:0005829">
    <property type="term" value="C:cytosol"/>
    <property type="evidence" value="ECO:0007669"/>
    <property type="project" value="TreeGrafter"/>
</dbReference>
<dbReference type="PROSITE" id="PS51722">
    <property type="entry name" value="G_TR_2"/>
    <property type="match status" value="1"/>
</dbReference>
<dbReference type="SUPFAM" id="SSF50465">
    <property type="entry name" value="EF-Tu/eEF-1alpha/eIF2-gamma C-terminal domain"/>
    <property type="match status" value="1"/>
</dbReference>
<protein>
    <recommendedName>
        <fullName evidence="2">Selenocysteine-specific elongation factor</fullName>
    </recommendedName>
    <alternativeName>
        <fullName evidence="8">SelB translation factor</fullName>
    </alternativeName>
</protein>
<name>A0A0F4M068_9LACO</name>
<evidence type="ECO:0000256" key="8">
    <source>
        <dbReference type="ARBA" id="ARBA00031615"/>
    </source>
</evidence>
<evidence type="ECO:0000256" key="6">
    <source>
        <dbReference type="ARBA" id="ARBA00023134"/>
    </source>
</evidence>
<dbReference type="Proteomes" id="UP000033558">
    <property type="component" value="Unassembled WGS sequence"/>
</dbReference>
<evidence type="ECO:0000256" key="2">
    <source>
        <dbReference type="ARBA" id="ARBA00015953"/>
    </source>
</evidence>
<keyword evidence="3" id="KW-0963">Cytoplasm</keyword>
<keyword evidence="4" id="KW-0547">Nucleotide-binding</keyword>
<evidence type="ECO:0000256" key="5">
    <source>
        <dbReference type="ARBA" id="ARBA00022917"/>
    </source>
</evidence>
<dbReference type="Gene3D" id="2.40.30.10">
    <property type="entry name" value="Translation factors"/>
    <property type="match status" value="1"/>
</dbReference>
<dbReference type="HOGENOM" id="CLU_023030_3_0_9"/>
<dbReference type="PATRIC" id="fig|1218492.5.peg.260"/>
<dbReference type="InterPro" id="IPR050055">
    <property type="entry name" value="EF-Tu_GTPase"/>
</dbReference>
<comment type="caution">
    <text evidence="10">The sequence shown here is derived from an EMBL/GenBank/DDBJ whole genome shotgun (WGS) entry which is preliminary data.</text>
</comment>
<evidence type="ECO:0000259" key="9">
    <source>
        <dbReference type="PROSITE" id="PS51722"/>
    </source>
</evidence>
<dbReference type="NCBIfam" id="TIGR00475">
    <property type="entry name" value="selB"/>
    <property type="match status" value="1"/>
</dbReference>
<evidence type="ECO:0000313" key="10">
    <source>
        <dbReference type="EMBL" id="KJY63236.1"/>
    </source>
</evidence>
<dbReference type="InterPro" id="IPR004161">
    <property type="entry name" value="EFTu-like_2"/>
</dbReference>
<dbReference type="CDD" id="cd15491">
    <property type="entry name" value="selB_III"/>
    <property type="match status" value="1"/>
</dbReference>
<reference evidence="10 11" key="1">
    <citation type="submission" date="2015-01" db="EMBL/GenBank/DDBJ databases">
        <title>Comparative genomics of the lactic acid bacteria isolated from the honey bee gut.</title>
        <authorList>
            <person name="Ellegaard K.M."/>
            <person name="Tamarit D."/>
            <person name="Javelind E."/>
            <person name="Olofsson T."/>
            <person name="Andersson S.G."/>
            <person name="Vasquez A."/>
        </authorList>
    </citation>
    <scope>NUCLEOTIDE SEQUENCE [LARGE SCALE GENOMIC DNA]</scope>
    <source>
        <strain evidence="10 11">Bin4</strain>
    </source>
</reference>
<evidence type="ECO:0000256" key="4">
    <source>
        <dbReference type="ARBA" id="ARBA00022741"/>
    </source>
</evidence>
<dbReference type="InterPro" id="IPR009000">
    <property type="entry name" value="Transl_B-barrel_sf"/>
</dbReference>
<gene>
    <name evidence="10" type="primary">selB</name>
    <name evidence="10" type="ORF">JG30_01470</name>
</gene>
<dbReference type="GO" id="GO:0003746">
    <property type="term" value="F:translation elongation factor activity"/>
    <property type="evidence" value="ECO:0007669"/>
    <property type="project" value="UniProtKB-KW"/>
</dbReference>
<accession>A0A0F4M068</accession>
<dbReference type="RefSeq" id="WP_046315319.1">
    <property type="nucleotide sequence ID" value="NZ_JBHSZT010000003.1"/>
</dbReference>
<dbReference type="Gene3D" id="1.10.10.10">
    <property type="entry name" value="Winged helix-like DNA-binding domain superfamily/Winged helix DNA-binding domain"/>
    <property type="match status" value="1"/>
</dbReference>
<dbReference type="InterPro" id="IPR036390">
    <property type="entry name" value="WH_DNA-bd_sf"/>
</dbReference>
<dbReference type="Pfam" id="PF00009">
    <property type="entry name" value="GTP_EFTU"/>
    <property type="match status" value="1"/>
</dbReference>
<sequence>MDQVVIATAGHVDHGKTTLIKSLTGVDTDTTKEEKQRGLTINLGFTFFQLPNHQRVGIVDVPGHEKFLKNMLSGLSGIDLVLLVVDVNEGVMPQTREHAQILRLLGITNFIIVLTKVQTVDADMVELAVEDIRTTFAADPVLAAAPMVQTDAVSNYGMEHLVQVIQQLVNHIPPRKNTGQARMNIDRSFTMKGFGTVVTGTLLEGPIHTGDNICLYPTQKTTQVKNIRTYDYATDIALPGQRTALNLTLPHDEIRRGDVLATADSVQVTKEFNAQLTTLALPQSVLKLNTRVRVYVGSMEVMGRLYPLGSEQIPAHATANVQIRLEKPVTIKYGDYFIIRSYSPITTLGGGQILDGAPPTRKRYDAAMLNTLKIRSQGQLPAILLDYCLGQSLYWFDPAAGAIAFNESSTEIQKAVQQLVQTKDLIALAGELLVAQNVAQAGQQIQTQLNHYHQQFPLRWGIPVSILTSRWTKDVGAKATHLIFQYLKQQQALAVTKGCYHLVNFQPQINSQDQQVQATIQAKLKAAGSKPPAIAELIAHQPNGQEVLNAMIGDSVVLLDNTTVMDQAVYQQLVAQVVDFLQRHHTMSLADYRDLTHSSRKYAMLVLERMDKDQITERWQNKRILKKSVINK</sequence>
<keyword evidence="5" id="KW-0648">Protein biosynthesis</keyword>
<comment type="subcellular location">
    <subcellularLocation>
        <location evidence="1">Cytoplasm</location>
    </subcellularLocation>
</comment>
<dbReference type="Pfam" id="PF09107">
    <property type="entry name" value="WHD_3rd_SelB"/>
    <property type="match status" value="1"/>
</dbReference>
<dbReference type="Pfam" id="PF25461">
    <property type="entry name" value="Beta-barrel_SelB"/>
    <property type="match status" value="1"/>
</dbReference>
<dbReference type="InterPro" id="IPR005225">
    <property type="entry name" value="Small_GTP-bd"/>
</dbReference>
<evidence type="ECO:0000313" key="11">
    <source>
        <dbReference type="Proteomes" id="UP000033558"/>
    </source>
</evidence>
<dbReference type="InterPro" id="IPR000795">
    <property type="entry name" value="T_Tr_GTP-bd_dom"/>
</dbReference>
<dbReference type="GO" id="GO:0003723">
    <property type="term" value="F:RNA binding"/>
    <property type="evidence" value="ECO:0007669"/>
    <property type="project" value="InterPro"/>
</dbReference>
<dbReference type="InterPro" id="IPR015190">
    <property type="entry name" value="Elong_fac_SelB-wing-hlx_typ-2"/>
</dbReference>
<dbReference type="GO" id="GO:0003924">
    <property type="term" value="F:GTPase activity"/>
    <property type="evidence" value="ECO:0007669"/>
    <property type="project" value="InterPro"/>
</dbReference>
<dbReference type="EMBL" id="JXJQ01000002">
    <property type="protein sequence ID" value="KJY63236.1"/>
    <property type="molecule type" value="Genomic_DNA"/>
</dbReference>
<dbReference type="Gene3D" id="1.10.10.2770">
    <property type="match status" value="1"/>
</dbReference>
<dbReference type="InterPro" id="IPR036388">
    <property type="entry name" value="WH-like_DNA-bd_sf"/>
</dbReference>
<organism evidence="10 11">
    <name type="scientific">Bombilactobacillus mellifer</name>
    <dbReference type="NCBI Taxonomy" id="1218492"/>
    <lineage>
        <taxon>Bacteria</taxon>
        <taxon>Bacillati</taxon>
        <taxon>Bacillota</taxon>
        <taxon>Bacilli</taxon>
        <taxon>Lactobacillales</taxon>
        <taxon>Lactobacillaceae</taxon>
        <taxon>Bombilactobacillus</taxon>
    </lineage>
</organism>
<dbReference type="Pfam" id="PF09106">
    <property type="entry name" value="WHD_2nd_SelB"/>
    <property type="match status" value="1"/>
</dbReference>